<dbReference type="CDD" id="cd02980">
    <property type="entry name" value="TRX_Fd_family"/>
    <property type="match status" value="1"/>
</dbReference>
<proteinExistence type="predicted"/>
<protein>
    <submittedName>
        <fullName evidence="1">(2Fe-2S) ferredoxin domain-containing protein</fullName>
    </submittedName>
</protein>
<evidence type="ECO:0000313" key="1">
    <source>
        <dbReference type="EMBL" id="MTK20357.1"/>
    </source>
</evidence>
<dbReference type="InterPro" id="IPR036249">
    <property type="entry name" value="Thioredoxin-like_sf"/>
</dbReference>
<dbReference type="GeneID" id="60059103"/>
<reference evidence="1 2" key="1">
    <citation type="journal article" date="2019" name="Nat. Med.">
        <title>A library of human gut bacterial isolates paired with longitudinal multiomics data enables mechanistic microbiome research.</title>
        <authorList>
            <person name="Poyet M."/>
            <person name="Groussin M."/>
            <person name="Gibbons S.M."/>
            <person name="Avila-Pacheco J."/>
            <person name="Jiang X."/>
            <person name="Kearney S.M."/>
            <person name="Perrotta A.R."/>
            <person name="Berdy B."/>
            <person name="Zhao S."/>
            <person name="Lieberman T.D."/>
            <person name="Swanson P.K."/>
            <person name="Smith M."/>
            <person name="Roesemann S."/>
            <person name="Alexander J.E."/>
            <person name="Rich S.A."/>
            <person name="Livny J."/>
            <person name="Vlamakis H."/>
            <person name="Clish C."/>
            <person name="Bullock K."/>
            <person name="Deik A."/>
            <person name="Scott J."/>
            <person name="Pierce K.A."/>
            <person name="Xavier R.J."/>
            <person name="Alm E.J."/>
        </authorList>
    </citation>
    <scope>NUCLEOTIDE SEQUENCE [LARGE SCALE GENOMIC DNA]</scope>
    <source>
        <strain evidence="1 2">BIOML-A198</strain>
    </source>
</reference>
<comment type="caution">
    <text evidence="1">The sequence shown here is derived from an EMBL/GenBank/DDBJ whole genome shotgun (WGS) entry which is preliminary data.</text>
</comment>
<accession>A0A173T2C8</accession>
<dbReference type="OrthoDB" id="9800692at2"/>
<dbReference type="RefSeq" id="WP_006785695.1">
    <property type="nucleotide sequence ID" value="NZ_CABJBH010000007.1"/>
</dbReference>
<evidence type="ECO:0000313" key="2">
    <source>
        <dbReference type="Proteomes" id="UP000487649"/>
    </source>
</evidence>
<gene>
    <name evidence="1" type="ORF">GMA92_02745</name>
</gene>
<dbReference type="EMBL" id="WMQE01000004">
    <property type="protein sequence ID" value="MTK20357.1"/>
    <property type="molecule type" value="Genomic_DNA"/>
</dbReference>
<dbReference type="AlphaFoldDB" id="A0A173T2C8"/>
<dbReference type="Proteomes" id="UP000487649">
    <property type="component" value="Unassembled WGS sequence"/>
</dbReference>
<dbReference type="Gene3D" id="3.40.30.10">
    <property type="entry name" value="Glutaredoxin"/>
    <property type="match status" value="1"/>
</dbReference>
<sequence>MKTLKELEEIREKTLKNLQLRDHEGKEVRVVVGMGTCGISAGARPVLNELVNEVNQRHLEHVVITQTGCIGMCTYEPMFDVFDAFGKTTYVHMTPEKVKKVVLEHLVNGNIVSEYTIGAVTN</sequence>
<dbReference type="SUPFAM" id="SSF52833">
    <property type="entry name" value="Thioredoxin-like"/>
    <property type="match status" value="1"/>
</dbReference>
<name>A0A173T2C8_9FIRM</name>
<organism evidence="1 2">
    <name type="scientific">Turicibacter sanguinis</name>
    <dbReference type="NCBI Taxonomy" id="154288"/>
    <lineage>
        <taxon>Bacteria</taxon>
        <taxon>Bacillati</taxon>
        <taxon>Bacillota</taxon>
        <taxon>Erysipelotrichia</taxon>
        <taxon>Erysipelotrichales</taxon>
        <taxon>Turicibacteraceae</taxon>
        <taxon>Turicibacter</taxon>
    </lineage>
</organism>